<feature type="compositionally biased region" description="Gly residues" evidence="16">
    <location>
        <begin position="269"/>
        <end position="280"/>
    </location>
</feature>
<feature type="binding site" evidence="14">
    <location>
        <position position="321"/>
    </location>
    <ligand>
        <name>Mg(2+)</name>
        <dbReference type="ChEBI" id="CHEBI:18420"/>
        <label>1</label>
    </ligand>
</feature>
<dbReference type="PROSITE" id="PS50975">
    <property type="entry name" value="ATP_GRASP"/>
    <property type="match status" value="1"/>
</dbReference>
<dbReference type="GO" id="GO:0071555">
    <property type="term" value="P:cell wall organization"/>
    <property type="evidence" value="ECO:0007669"/>
    <property type="project" value="UniProtKB-KW"/>
</dbReference>
<dbReference type="GO" id="GO:0008360">
    <property type="term" value="P:regulation of cell shape"/>
    <property type="evidence" value="ECO:0007669"/>
    <property type="project" value="UniProtKB-KW"/>
</dbReference>
<dbReference type="EMBL" id="QICS01000005">
    <property type="protein sequence ID" value="PXV90283.1"/>
    <property type="molecule type" value="Genomic_DNA"/>
</dbReference>
<feature type="binding site" evidence="14">
    <location>
        <position position="335"/>
    </location>
    <ligand>
        <name>Mg(2+)</name>
        <dbReference type="ChEBI" id="CHEBI:18420"/>
        <label>2</label>
    </ligand>
</feature>
<feature type="binding site" evidence="14">
    <location>
        <position position="337"/>
    </location>
    <ligand>
        <name>Mg(2+)</name>
        <dbReference type="ChEBI" id="CHEBI:18420"/>
        <label>2</label>
    </ligand>
</feature>
<evidence type="ECO:0000256" key="5">
    <source>
        <dbReference type="ARBA" id="ARBA00022741"/>
    </source>
</evidence>
<comment type="pathway">
    <text evidence="12">Cell wall biogenesis; peptidoglycan biosynthesis.</text>
</comment>
<dbReference type="PANTHER" id="PTHR23132:SF25">
    <property type="entry name" value="D-ALANINE--D-ALANINE LIGASE A"/>
    <property type="match status" value="1"/>
</dbReference>
<dbReference type="GO" id="GO:0005829">
    <property type="term" value="C:cytosol"/>
    <property type="evidence" value="ECO:0007669"/>
    <property type="project" value="TreeGrafter"/>
</dbReference>
<dbReference type="InterPro" id="IPR013815">
    <property type="entry name" value="ATP_grasp_subdomain_1"/>
</dbReference>
<dbReference type="Gene3D" id="3.30.1490.20">
    <property type="entry name" value="ATP-grasp fold, A domain"/>
    <property type="match status" value="1"/>
</dbReference>
<evidence type="ECO:0000256" key="15">
    <source>
        <dbReference type="PROSITE-ProRule" id="PRU00409"/>
    </source>
</evidence>
<evidence type="ECO:0000313" key="19">
    <source>
        <dbReference type="Proteomes" id="UP000247523"/>
    </source>
</evidence>
<evidence type="ECO:0000256" key="10">
    <source>
        <dbReference type="ARBA" id="ARBA00023211"/>
    </source>
</evidence>
<keyword evidence="11 12" id="KW-0961">Cell wall biogenesis/degradation</keyword>
<dbReference type="RefSeq" id="WP_110291164.1">
    <property type="nucleotide sequence ID" value="NZ_QICS01000005.1"/>
</dbReference>
<comment type="caution">
    <text evidence="18">The sequence shown here is derived from an EMBL/GenBank/DDBJ whole genome shotgun (WGS) entry which is preliminary data.</text>
</comment>
<dbReference type="Gene3D" id="3.40.50.20">
    <property type="match status" value="1"/>
</dbReference>
<dbReference type="GO" id="GO:0046872">
    <property type="term" value="F:metal ion binding"/>
    <property type="evidence" value="ECO:0007669"/>
    <property type="project" value="UniProtKB-KW"/>
</dbReference>
<dbReference type="SUPFAM" id="SSF52440">
    <property type="entry name" value="PreATP-grasp domain"/>
    <property type="match status" value="1"/>
</dbReference>
<evidence type="ECO:0000256" key="2">
    <source>
        <dbReference type="ARBA" id="ARBA00010871"/>
    </source>
</evidence>
<dbReference type="PIRSF" id="PIRSF039102">
    <property type="entry name" value="Ddl/VanB"/>
    <property type="match status" value="1"/>
</dbReference>
<evidence type="ECO:0000256" key="12">
    <source>
        <dbReference type="HAMAP-Rule" id="MF_00047"/>
    </source>
</evidence>
<dbReference type="GO" id="GO:0009252">
    <property type="term" value="P:peptidoglycan biosynthetic process"/>
    <property type="evidence" value="ECO:0007669"/>
    <property type="project" value="UniProtKB-UniRule"/>
</dbReference>
<sequence>MKIKVGVFFGGQSVEHEVSIISGIQAIYAFNREKYDIIPIYITKNNEFYIGDSISDIEAYKDIPSLLKISQKIILVNENKRLTIVRYPMKKFGNNVIDTIDVAFPIVHGTNVEDGTLQGFFRTLCIPYVGCDVTSSAVGMDKYVMKTVLKDNDIPVLDCICCDVKKYNINPDCIISKVEEKIGYPVIVKPVNLGSSVGIKVAKNKTDLEEAFDYAFQFANKILVEKAITSLREINCSVLGDYEIAEASECEEPVGSDEILSYEDKYLSGSGGSKSDGGSKGMTSLTRKLPAPLSNEQREEIRSLAVKTFQALNCNGVSRIDFMIDTQTNQLYVNEINTIPGSLAFYLWEPVGVKYDELLDRMVTLALKRDREQNEISYSFDTNILSGVKLGGMKGAKL</sequence>
<evidence type="ECO:0000256" key="3">
    <source>
        <dbReference type="ARBA" id="ARBA00022598"/>
    </source>
</evidence>
<dbReference type="PROSITE" id="PS00844">
    <property type="entry name" value="DALA_DALA_LIGASE_2"/>
    <property type="match status" value="1"/>
</dbReference>
<dbReference type="InterPro" id="IPR016185">
    <property type="entry name" value="PreATP-grasp_dom_sf"/>
</dbReference>
<gene>
    <name evidence="12" type="primary">ddl</name>
    <name evidence="18" type="ORF">C8E03_105192</name>
</gene>
<comment type="similarity">
    <text evidence="2 12">Belongs to the D-alanine--D-alanine ligase family.</text>
</comment>
<dbReference type="NCBIfam" id="NF002528">
    <property type="entry name" value="PRK01966.1-4"/>
    <property type="match status" value="1"/>
</dbReference>
<dbReference type="Pfam" id="PF07478">
    <property type="entry name" value="Dala_Dala_lig_C"/>
    <property type="match status" value="1"/>
</dbReference>
<evidence type="ECO:0000256" key="11">
    <source>
        <dbReference type="ARBA" id="ARBA00023316"/>
    </source>
</evidence>
<keyword evidence="3 12" id="KW-0436">Ligase</keyword>
<feature type="active site" evidence="13">
    <location>
        <position position="342"/>
    </location>
</feature>
<comment type="cofactor">
    <cofactor evidence="14">
        <name>Mg(2+)</name>
        <dbReference type="ChEBI" id="CHEBI:18420"/>
    </cofactor>
    <cofactor evidence="14">
        <name>Mn(2+)</name>
        <dbReference type="ChEBI" id="CHEBI:29035"/>
    </cofactor>
    <text evidence="14">Binds 2 magnesium or manganese ions per subunit.</text>
</comment>
<evidence type="ECO:0000256" key="8">
    <source>
        <dbReference type="ARBA" id="ARBA00022960"/>
    </source>
</evidence>
<proteinExistence type="inferred from homology"/>
<comment type="subcellular location">
    <subcellularLocation>
        <location evidence="12">Cytoplasm</location>
    </subcellularLocation>
</comment>
<keyword evidence="10 14" id="KW-0464">Manganese</keyword>
<feature type="domain" description="ATP-grasp" evidence="17">
    <location>
        <begin position="146"/>
        <end position="364"/>
    </location>
</feature>
<evidence type="ECO:0000256" key="7">
    <source>
        <dbReference type="ARBA" id="ARBA00022842"/>
    </source>
</evidence>
<keyword evidence="5 15" id="KW-0547">Nucleotide-binding</keyword>
<dbReference type="InterPro" id="IPR011761">
    <property type="entry name" value="ATP-grasp"/>
</dbReference>
<evidence type="ECO:0000256" key="14">
    <source>
        <dbReference type="PIRSR" id="PIRSR039102-3"/>
    </source>
</evidence>
<dbReference type="AlphaFoldDB" id="A0A318ELZ4"/>
<dbReference type="Gene3D" id="3.30.470.20">
    <property type="entry name" value="ATP-grasp fold, B domain"/>
    <property type="match status" value="1"/>
</dbReference>
<keyword evidence="9 12" id="KW-0573">Peptidoglycan synthesis</keyword>
<dbReference type="PANTHER" id="PTHR23132">
    <property type="entry name" value="D-ALANINE--D-ALANINE LIGASE"/>
    <property type="match status" value="1"/>
</dbReference>
<keyword evidence="7 14" id="KW-0460">Magnesium</keyword>
<feature type="binding site" evidence="14">
    <location>
        <position position="335"/>
    </location>
    <ligand>
        <name>Mg(2+)</name>
        <dbReference type="ChEBI" id="CHEBI:18420"/>
        <label>1</label>
    </ligand>
</feature>
<feature type="active site" evidence="13">
    <location>
        <position position="195"/>
    </location>
</feature>
<evidence type="ECO:0000259" key="17">
    <source>
        <dbReference type="PROSITE" id="PS50975"/>
    </source>
</evidence>
<dbReference type="GO" id="GO:0008716">
    <property type="term" value="F:D-alanine-D-alanine ligase activity"/>
    <property type="evidence" value="ECO:0007669"/>
    <property type="project" value="UniProtKB-UniRule"/>
</dbReference>
<dbReference type="Pfam" id="PF01820">
    <property type="entry name" value="Dala_Dala_lig_N"/>
    <property type="match status" value="1"/>
</dbReference>
<dbReference type="InterPro" id="IPR011095">
    <property type="entry name" value="Dala_Dala_lig_C"/>
</dbReference>
<protein>
    <recommendedName>
        <fullName evidence="12">D-alanine--D-alanine ligase</fullName>
        <ecNumber evidence="12">6.3.2.4</ecNumber>
    </recommendedName>
    <alternativeName>
        <fullName evidence="12">D-Ala-D-Ala ligase</fullName>
    </alternativeName>
    <alternativeName>
        <fullName evidence="12">D-alanylalanine synthetase</fullName>
    </alternativeName>
</protein>
<keyword evidence="6 15" id="KW-0067">ATP-binding</keyword>
<dbReference type="HAMAP" id="MF_00047">
    <property type="entry name" value="Dala_Dala_lig"/>
    <property type="match status" value="1"/>
</dbReference>
<feature type="region of interest" description="Disordered" evidence="16">
    <location>
        <begin position="269"/>
        <end position="292"/>
    </location>
</feature>
<dbReference type="SUPFAM" id="SSF56059">
    <property type="entry name" value="Glutathione synthetase ATP-binding domain-like"/>
    <property type="match status" value="1"/>
</dbReference>
<keyword evidence="12" id="KW-0963">Cytoplasm</keyword>
<reference evidence="18 19" key="1">
    <citation type="submission" date="2018-05" db="EMBL/GenBank/DDBJ databases">
        <title>Genomic Encyclopedia of Type Strains, Phase IV (KMG-IV): sequencing the most valuable type-strain genomes for metagenomic binning, comparative biology and taxonomic classification.</title>
        <authorList>
            <person name="Goeker M."/>
        </authorList>
    </citation>
    <scope>NUCLEOTIDE SEQUENCE [LARGE SCALE GENOMIC DNA]</scope>
    <source>
        <strain evidence="18 19">DSM 28816</strain>
    </source>
</reference>
<keyword evidence="4 14" id="KW-0479">Metal-binding</keyword>
<evidence type="ECO:0000256" key="1">
    <source>
        <dbReference type="ARBA" id="ARBA00001936"/>
    </source>
</evidence>
<organism evidence="18 19">
    <name type="scientific">Lachnotalea glycerini</name>
    <dbReference type="NCBI Taxonomy" id="1763509"/>
    <lineage>
        <taxon>Bacteria</taxon>
        <taxon>Bacillati</taxon>
        <taxon>Bacillota</taxon>
        <taxon>Clostridia</taxon>
        <taxon>Lachnospirales</taxon>
        <taxon>Lachnospiraceae</taxon>
        <taxon>Lachnotalea</taxon>
    </lineage>
</organism>
<dbReference type="GO" id="GO:0005524">
    <property type="term" value="F:ATP binding"/>
    <property type="evidence" value="ECO:0007669"/>
    <property type="project" value="UniProtKB-UniRule"/>
</dbReference>
<comment type="cofactor">
    <cofactor evidence="1">
        <name>Mn(2+)</name>
        <dbReference type="ChEBI" id="CHEBI:29035"/>
    </cofactor>
</comment>
<dbReference type="UniPathway" id="UPA00219"/>
<evidence type="ECO:0000256" key="9">
    <source>
        <dbReference type="ARBA" id="ARBA00022984"/>
    </source>
</evidence>
<dbReference type="EC" id="6.3.2.4" evidence="12"/>
<dbReference type="InterPro" id="IPR000291">
    <property type="entry name" value="D-Ala_lig_Van_CS"/>
</dbReference>
<feature type="active site" evidence="13">
    <location>
        <position position="15"/>
    </location>
</feature>
<evidence type="ECO:0000256" key="16">
    <source>
        <dbReference type="SAM" id="MobiDB-lite"/>
    </source>
</evidence>
<name>A0A318ELZ4_9FIRM</name>
<comment type="catalytic activity">
    <reaction evidence="12">
        <text>2 D-alanine + ATP = D-alanyl-D-alanine + ADP + phosphate + H(+)</text>
        <dbReference type="Rhea" id="RHEA:11224"/>
        <dbReference type="ChEBI" id="CHEBI:15378"/>
        <dbReference type="ChEBI" id="CHEBI:30616"/>
        <dbReference type="ChEBI" id="CHEBI:43474"/>
        <dbReference type="ChEBI" id="CHEBI:57416"/>
        <dbReference type="ChEBI" id="CHEBI:57822"/>
        <dbReference type="ChEBI" id="CHEBI:456216"/>
        <dbReference type="EC" id="6.3.2.4"/>
    </reaction>
</comment>
<dbReference type="InterPro" id="IPR011127">
    <property type="entry name" value="Dala_Dala_lig_N"/>
</dbReference>
<evidence type="ECO:0000256" key="6">
    <source>
        <dbReference type="ARBA" id="ARBA00022840"/>
    </source>
</evidence>
<dbReference type="NCBIfam" id="TIGR01205">
    <property type="entry name" value="D_ala_D_alaTIGR"/>
    <property type="match status" value="1"/>
</dbReference>
<evidence type="ECO:0000256" key="4">
    <source>
        <dbReference type="ARBA" id="ARBA00022723"/>
    </source>
</evidence>
<evidence type="ECO:0000313" key="18">
    <source>
        <dbReference type="EMBL" id="PXV90283.1"/>
    </source>
</evidence>
<dbReference type="InterPro" id="IPR005905">
    <property type="entry name" value="D_ala_D_ala"/>
</dbReference>
<dbReference type="Proteomes" id="UP000247523">
    <property type="component" value="Unassembled WGS sequence"/>
</dbReference>
<comment type="function">
    <text evidence="12">Cell wall formation.</text>
</comment>
<keyword evidence="8 12" id="KW-0133">Cell shape</keyword>
<evidence type="ECO:0000256" key="13">
    <source>
        <dbReference type="PIRSR" id="PIRSR039102-1"/>
    </source>
</evidence>
<accession>A0A318ELZ4</accession>